<gene>
    <name evidence="2" type="ordered locus">FsymDg_3284</name>
</gene>
<organism evidence="2 3">
    <name type="scientific">Candidatus Protofrankia datiscae</name>
    <dbReference type="NCBI Taxonomy" id="2716812"/>
    <lineage>
        <taxon>Bacteria</taxon>
        <taxon>Bacillati</taxon>
        <taxon>Actinomycetota</taxon>
        <taxon>Actinomycetes</taxon>
        <taxon>Frankiales</taxon>
        <taxon>Frankiaceae</taxon>
        <taxon>Protofrankia</taxon>
    </lineage>
</organism>
<reference evidence="2 3" key="1">
    <citation type="submission" date="2011-05" db="EMBL/GenBank/DDBJ databases">
        <title>Complete sequence of chromosome of Frankia symbiont of Datisca glomerata.</title>
        <authorList>
            <consortium name="US DOE Joint Genome Institute"/>
            <person name="Lucas S."/>
            <person name="Han J."/>
            <person name="Lapidus A."/>
            <person name="Cheng J.-F."/>
            <person name="Goodwin L."/>
            <person name="Pitluck S."/>
            <person name="Peters L."/>
            <person name="Mikhailova N."/>
            <person name="Chertkov O."/>
            <person name="Teshima H."/>
            <person name="Han C."/>
            <person name="Tapia R."/>
            <person name="Land M."/>
            <person name="Hauser L."/>
            <person name="Kyrpides N."/>
            <person name="Ivanova N."/>
            <person name="Pagani I."/>
            <person name="Berry A."/>
            <person name="Pawlowski K."/>
            <person name="Persson T."/>
            <person name="Vanden Heuvel B."/>
            <person name="Benson D."/>
            <person name="Woyke T."/>
        </authorList>
    </citation>
    <scope>NUCLEOTIDE SEQUENCE [LARGE SCALE GENOMIC DNA]</scope>
    <source>
        <strain evidence="3">4085684</strain>
    </source>
</reference>
<dbReference type="InterPro" id="IPR058711">
    <property type="entry name" value="SCO6045-like_C"/>
</dbReference>
<accession>F8AZU9</accession>
<dbReference type="eggNOG" id="COG3220">
    <property type="taxonomic scope" value="Bacteria"/>
</dbReference>
<evidence type="ECO:0000259" key="1">
    <source>
        <dbReference type="Pfam" id="PF26136"/>
    </source>
</evidence>
<dbReference type="Pfam" id="PF26136">
    <property type="entry name" value="SCO6045_C"/>
    <property type="match status" value="1"/>
</dbReference>
<evidence type="ECO:0000313" key="2">
    <source>
        <dbReference type="EMBL" id="AEH10588.1"/>
    </source>
</evidence>
<dbReference type="Proteomes" id="UP000001549">
    <property type="component" value="Chromosome"/>
</dbReference>
<keyword evidence="3" id="KW-1185">Reference proteome</keyword>
<dbReference type="HOGENOM" id="CLU_121887_0_0_11"/>
<evidence type="ECO:0000313" key="3">
    <source>
        <dbReference type="Proteomes" id="UP000001549"/>
    </source>
</evidence>
<dbReference type="EMBL" id="CP002801">
    <property type="protein sequence ID" value="AEH10588.1"/>
    <property type="molecule type" value="Genomic_DNA"/>
</dbReference>
<feature type="domain" description="SCO6045-like C-terminal" evidence="1">
    <location>
        <begin position="12"/>
        <end position="91"/>
    </location>
</feature>
<dbReference type="AlphaFoldDB" id="F8AZU9"/>
<protein>
    <recommendedName>
        <fullName evidence="1">SCO6045-like C-terminal domain-containing protein</fullName>
    </recommendedName>
</protein>
<proteinExistence type="predicted"/>
<sequence length="146" mass="15382">MIDPAPRTGLRQAQDDLVRALVTGGPVPAGFDPGRVGATRTALLRKRADAVARAWPALSCLPDFHARFTAFADGRPPAGAHADGVAFARAVHGDLDREARAEQLVAVLARRRLAIAADRRGGGRPLVAVRAPFVGTHVLGLGREDD</sequence>
<dbReference type="STRING" id="656024.FsymDg_3284"/>
<name>F8AZU9_9ACTN</name>
<dbReference type="RefSeq" id="WP_013874480.1">
    <property type="nucleotide sequence ID" value="NC_015656.1"/>
</dbReference>
<dbReference type="KEGG" id="fsy:FsymDg_3284"/>